<dbReference type="EMBL" id="CP000544">
    <property type="protein sequence ID" value="ABM61424.1"/>
    <property type="molecule type" value="Genomic_DNA"/>
</dbReference>
<dbReference type="HOGENOM" id="CLU_1466285_0_0_6"/>
<dbReference type="InterPro" id="IPR021364">
    <property type="entry name" value="DUF2857"/>
</dbReference>
<dbReference type="KEGG" id="hha:Hhal_0640"/>
<dbReference type="Pfam" id="PF11198">
    <property type="entry name" value="DUF2857"/>
    <property type="match status" value="1"/>
</dbReference>
<evidence type="ECO:0000313" key="1">
    <source>
        <dbReference type="EMBL" id="ABM61424.1"/>
    </source>
</evidence>
<evidence type="ECO:0000313" key="2">
    <source>
        <dbReference type="Proteomes" id="UP000000647"/>
    </source>
</evidence>
<dbReference type="eggNOG" id="ENOG5033ADS">
    <property type="taxonomic scope" value="Bacteria"/>
</dbReference>
<keyword evidence="2" id="KW-1185">Reference proteome</keyword>
<name>A1WUR2_HALHL</name>
<evidence type="ECO:0008006" key="3">
    <source>
        <dbReference type="Google" id="ProtNLM"/>
    </source>
</evidence>
<dbReference type="Proteomes" id="UP000000647">
    <property type="component" value="Chromosome"/>
</dbReference>
<dbReference type="STRING" id="349124.Hhal_0640"/>
<protein>
    <recommendedName>
        <fullName evidence="3">DUF2857 domain-containing protein</fullName>
    </recommendedName>
</protein>
<organism evidence="1 2">
    <name type="scientific">Halorhodospira halophila (strain DSM 244 / SL1)</name>
    <name type="common">Ectothiorhodospira halophila (strain DSM 244 / SL1)</name>
    <dbReference type="NCBI Taxonomy" id="349124"/>
    <lineage>
        <taxon>Bacteria</taxon>
        <taxon>Pseudomonadati</taxon>
        <taxon>Pseudomonadota</taxon>
        <taxon>Gammaproteobacteria</taxon>
        <taxon>Chromatiales</taxon>
        <taxon>Ectothiorhodospiraceae</taxon>
        <taxon>Halorhodospira</taxon>
    </lineage>
</organism>
<reference evidence="2" key="1">
    <citation type="submission" date="2006-12" db="EMBL/GenBank/DDBJ databases">
        <title>Complete sequence of Halorhodospira halophila SL1.</title>
        <authorList>
            <consortium name="US DOE Joint Genome Institute"/>
            <person name="Copeland A."/>
            <person name="Lucas S."/>
            <person name="Lapidus A."/>
            <person name="Barry K."/>
            <person name="Detter J.C."/>
            <person name="Glavina del Rio T."/>
            <person name="Hammon N."/>
            <person name="Israni S."/>
            <person name="Dalin E."/>
            <person name="Tice H."/>
            <person name="Pitluck S."/>
            <person name="Saunders E."/>
            <person name="Brettin T."/>
            <person name="Bruce D."/>
            <person name="Han C."/>
            <person name="Tapia R."/>
            <person name="Schmutz J."/>
            <person name="Larimer F."/>
            <person name="Land M."/>
            <person name="Hauser L."/>
            <person name="Kyrpides N."/>
            <person name="Mikhailova N."/>
            <person name="Hoff W."/>
            <person name="Richardson P."/>
        </authorList>
    </citation>
    <scope>NUCLEOTIDE SEQUENCE [LARGE SCALE GENOMIC DNA]</scope>
    <source>
        <strain evidence="2">DSM 244 / SL1</strain>
    </source>
</reference>
<reference evidence="1 2" key="2">
    <citation type="journal article" date="2013" name="Stand. Genomic Sci.">
        <title>Complete genome sequence of Halorhodospira halophila SL1.</title>
        <authorList>
            <person name="Challacombe J.F."/>
            <person name="Majid S."/>
            <person name="Deole R."/>
            <person name="Brettin T.S."/>
            <person name="Bruce D."/>
            <person name="Delano S.F."/>
            <person name="Detter J.C."/>
            <person name="Gleasner C.D."/>
            <person name="Han C.S."/>
            <person name="Misra M."/>
            <person name="Reitenga K.G."/>
            <person name="Mikhailova N."/>
            <person name="Woyke T."/>
            <person name="Pitluck S."/>
            <person name="Nolan M."/>
            <person name="Land M.L."/>
            <person name="Saunders E."/>
            <person name="Tapia R."/>
            <person name="Lapidus A."/>
            <person name="Ivanova N."/>
            <person name="Hoff W.D."/>
        </authorList>
    </citation>
    <scope>NUCLEOTIDE SEQUENCE [LARGE SCALE GENOMIC DNA]</scope>
    <source>
        <strain evidence="2">DSM 244 / SL1</strain>
    </source>
</reference>
<dbReference type="AlphaFoldDB" id="A1WUR2"/>
<dbReference type="RefSeq" id="WP_011813447.1">
    <property type="nucleotide sequence ID" value="NC_008789.1"/>
</dbReference>
<proteinExistence type="predicted"/>
<gene>
    <name evidence="1" type="ordered locus">Hhal_0640</name>
</gene>
<sequence>MSTMSPNKLAHEAILHALECKQEPGSVEQIEKLTFREYLYLLSQARYFLDIHVHPERLAAAIERARRRAQEDDLADELIRHHAHGAMMEALFGMTPAEVARRRRTLGVARDPGRPRRLQPEQADAVWRSWKQHHGLPGPERYLRVAQRCRVPAQAVWQLVQEADSIQREYAARRQGVPAVEEGR</sequence>
<accession>A1WUR2</accession>